<feature type="compositionally biased region" description="Pro residues" evidence="1">
    <location>
        <begin position="329"/>
        <end position="345"/>
    </location>
</feature>
<dbReference type="InterPro" id="IPR052472">
    <property type="entry name" value="MORN3"/>
</dbReference>
<dbReference type="PANTHER" id="PTHR46511:SF1">
    <property type="entry name" value="MORN REPEAT-CONTAINING PROTEIN 3"/>
    <property type="match status" value="1"/>
</dbReference>
<feature type="compositionally biased region" description="Low complexity" evidence="1">
    <location>
        <begin position="315"/>
        <end position="328"/>
    </location>
</feature>
<evidence type="ECO:0000313" key="2">
    <source>
        <dbReference type="EMBL" id="CAI2359516.1"/>
    </source>
</evidence>
<comment type="caution">
    <text evidence="2">The sequence shown here is derived from an EMBL/GenBank/DDBJ whole genome shotgun (WGS) entry which is preliminary data.</text>
</comment>
<accession>A0AAD1U3G1</accession>
<dbReference type="Proteomes" id="UP001295684">
    <property type="component" value="Unassembled WGS sequence"/>
</dbReference>
<reference evidence="2" key="1">
    <citation type="submission" date="2023-07" db="EMBL/GenBank/DDBJ databases">
        <authorList>
            <consortium name="AG Swart"/>
            <person name="Singh M."/>
            <person name="Singh A."/>
            <person name="Seah K."/>
            <person name="Emmerich C."/>
        </authorList>
    </citation>
    <scope>NUCLEOTIDE SEQUENCE</scope>
    <source>
        <strain evidence="2">DP1</strain>
    </source>
</reference>
<proteinExistence type="predicted"/>
<evidence type="ECO:0000313" key="3">
    <source>
        <dbReference type="Proteomes" id="UP001295684"/>
    </source>
</evidence>
<evidence type="ECO:0000256" key="1">
    <source>
        <dbReference type="SAM" id="MobiDB-lite"/>
    </source>
</evidence>
<feature type="region of interest" description="Disordered" evidence="1">
    <location>
        <begin position="308"/>
        <end position="355"/>
    </location>
</feature>
<organism evidence="2 3">
    <name type="scientific">Euplotes crassus</name>
    <dbReference type="NCBI Taxonomy" id="5936"/>
    <lineage>
        <taxon>Eukaryota</taxon>
        <taxon>Sar</taxon>
        <taxon>Alveolata</taxon>
        <taxon>Ciliophora</taxon>
        <taxon>Intramacronucleata</taxon>
        <taxon>Spirotrichea</taxon>
        <taxon>Hypotrichia</taxon>
        <taxon>Euplotida</taxon>
        <taxon>Euplotidae</taxon>
        <taxon>Moneuplotes</taxon>
    </lineage>
</organism>
<dbReference type="AlphaFoldDB" id="A0AAD1U3G1"/>
<name>A0AAD1U3G1_EUPCR</name>
<dbReference type="Gene3D" id="2.20.110.10">
    <property type="entry name" value="Histone H3 K4-specific methyltransferase SET7/9 N-terminal domain"/>
    <property type="match status" value="1"/>
</dbReference>
<sequence length="355" mass="40885">MDKIKEEIQQLLTCQICLEGLKDLNIVCPKCQNHTCTTNQYSERFGCFDLLKNPKCCPFCKARMGRKPSVDIIRQKLYQVYSSRTPCFYFQRDKCSQTGSSVEEDWEFIGMKKENRENDKKKLAVLKKKRDELITQANYYLTASKFSDMHQKSLNSSKGMEMFKMVEFFKSFNELKSDVEMTFKNNKILPIQNVEEGGKYIGEWNNFCDTRQGKGILFLKNNNIVQGNFFNDRAEGKGQILYPEKKVIYKNEWTRNRKMHSGIVEHIDPDNPSPFASKRLKTAEDKEVDLIRVNQHQPASKEIIEINETDSNVESLNPPNLPSSTSPSLPQPSSPTPKTTPPPPSANKEIIILDL</sequence>
<dbReference type="SUPFAM" id="SSF82185">
    <property type="entry name" value="Histone H3 K4-specific methyltransferase SET7/9 N-terminal domain"/>
    <property type="match status" value="1"/>
</dbReference>
<dbReference type="EMBL" id="CAMPGE010000759">
    <property type="protein sequence ID" value="CAI2359516.1"/>
    <property type="molecule type" value="Genomic_DNA"/>
</dbReference>
<protein>
    <submittedName>
        <fullName evidence="2">Uncharacterized protein</fullName>
    </submittedName>
</protein>
<keyword evidence="3" id="KW-1185">Reference proteome</keyword>
<gene>
    <name evidence="2" type="ORF">ECRASSUSDP1_LOCUS807</name>
</gene>
<dbReference type="PANTHER" id="PTHR46511">
    <property type="entry name" value="MORN REPEAT-CONTAINING PROTEIN 3"/>
    <property type="match status" value="1"/>
</dbReference>